<keyword evidence="3" id="KW-1185">Reference proteome</keyword>
<evidence type="ECO:0000256" key="1">
    <source>
        <dbReference type="SAM" id="MobiDB-lite"/>
    </source>
</evidence>
<sequence length="144" mass="15914">MASGFNRLDRLDRLESATRLAQIETTQTRPNTWPNPWLFLIRSVGQMKCVSLSLSLSFSSFLPLPLSLFVGPARRRQGEDIESLAFATATRPCDNFDSHSHSASVFRLPSSDPFALLLSGSPSLGRLTPHTPHPQPARPDDRAT</sequence>
<comment type="caution">
    <text evidence="2">The sequence shown here is derived from an EMBL/GenBank/DDBJ whole genome shotgun (WGS) entry which is preliminary data.</text>
</comment>
<name>A0A3S5BCI9_9PLAT</name>
<reference evidence="2" key="1">
    <citation type="submission" date="2018-11" db="EMBL/GenBank/DDBJ databases">
        <authorList>
            <consortium name="Pathogen Informatics"/>
        </authorList>
    </citation>
    <scope>NUCLEOTIDE SEQUENCE</scope>
</reference>
<dbReference type="EMBL" id="CAAALY010265119">
    <property type="protein sequence ID" value="VEL40494.1"/>
    <property type="molecule type" value="Genomic_DNA"/>
</dbReference>
<accession>A0A3S5BCI9</accession>
<proteinExistence type="predicted"/>
<protein>
    <submittedName>
        <fullName evidence="2">Uncharacterized protein</fullName>
    </submittedName>
</protein>
<gene>
    <name evidence="2" type="ORF">PXEA_LOCUS33934</name>
</gene>
<organism evidence="2 3">
    <name type="scientific">Protopolystoma xenopodis</name>
    <dbReference type="NCBI Taxonomy" id="117903"/>
    <lineage>
        <taxon>Eukaryota</taxon>
        <taxon>Metazoa</taxon>
        <taxon>Spiralia</taxon>
        <taxon>Lophotrochozoa</taxon>
        <taxon>Platyhelminthes</taxon>
        <taxon>Monogenea</taxon>
        <taxon>Polyopisthocotylea</taxon>
        <taxon>Polystomatidea</taxon>
        <taxon>Polystomatidae</taxon>
        <taxon>Protopolystoma</taxon>
    </lineage>
</organism>
<evidence type="ECO:0000313" key="2">
    <source>
        <dbReference type="EMBL" id="VEL40494.1"/>
    </source>
</evidence>
<evidence type="ECO:0000313" key="3">
    <source>
        <dbReference type="Proteomes" id="UP000784294"/>
    </source>
</evidence>
<dbReference type="AlphaFoldDB" id="A0A3S5BCI9"/>
<feature type="region of interest" description="Disordered" evidence="1">
    <location>
        <begin position="122"/>
        <end position="144"/>
    </location>
</feature>
<dbReference type="Proteomes" id="UP000784294">
    <property type="component" value="Unassembled WGS sequence"/>
</dbReference>